<comment type="similarity">
    <text evidence="2">Belongs to the RbfA family.</text>
</comment>
<dbReference type="STRING" id="1277257.G293_02475"/>
<evidence type="ECO:0000256" key="2">
    <source>
        <dbReference type="HAMAP-Rule" id="MF_00003"/>
    </source>
</evidence>
<comment type="function">
    <text evidence="2">One of several proteins that assist in the late maturation steps of the functional core of the 30S ribosomal subunit. Associates with free 30S ribosomal subunits (but not with 30S subunits that are part of 70S ribosomes or polysomes). Required for efficient processing of 16S rRNA. May interact with the 5'-terminal helix region of 16S rRNA.</text>
</comment>
<dbReference type="InterPro" id="IPR000238">
    <property type="entry name" value="RbfA"/>
</dbReference>
<organism evidence="3 4">
    <name type="scientific">Candidatus Liberibacter africanus PTSAPSY</name>
    <dbReference type="NCBI Taxonomy" id="1277257"/>
    <lineage>
        <taxon>Bacteria</taxon>
        <taxon>Pseudomonadati</taxon>
        <taxon>Pseudomonadota</taxon>
        <taxon>Alphaproteobacteria</taxon>
        <taxon>Hyphomicrobiales</taxon>
        <taxon>Rhizobiaceae</taxon>
        <taxon>Liberibacter</taxon>
    </lineage>
</organism>
<dbReference type="GO" id="GO:0043024">
    <property type="term" value="F:ribosomal small subunit binding"/>
    <property type="evidence" value="ECO:0007669"/>
    <property type="project" value="TreeGrafter"/>
</dbReference>
<dbReference type="Pfam" id="PF02033">
    <property type="entry name" value="RBFA"/>
    <property type="match status" value="1"/>
</dbReference>
<dbReference type="OrthoDB" id="9805051at2"/>
<evidence type="ECO:0000256" key="1">
    <source>
        <dbReference type="ARBA" id="ARBA00022517"/>
    </source>
</evidence>
<dbReference type="EMBL" id="CP004021">
    <property type="protein sequence ID" value="AKK20127.1"/>
    <property type="molecule type" value="Genomic_DNA"/>
</dbReference>
<keyword evidence="4" id="KW-1185">Reference proteome</keyword>
<proteinExistence type="inferred from homology"/>
<keyword evidence="2" id="KW-0963">Cytoplasm</keyword>
<dbReference type="HAMAP" id="MF_00003">
    <property type="entry name" value="RbfA"/>
    <property type="match status" value="1"/>
</dbReference>
<gene>
    <name evidence="2" type="primary">rbfA</name>
    <name evidence="3" type="ORF">G293_02475</name>
</gene>
<dbReference type="GO" id="GO:0005829">
    <property type="term" value="C:cytosol"/>
    <property type="evidence" value="ECO:0007669"/>
    <property type="project" value="TreeGrafter"/>
</dbReference>
<dbReference type="Gene3D" id="3.30.300.20">
    <property type="match status" value="1"/>
</dbReference>
<dbReference type="AlphaFoldDB" id="A0A0G3I8Q0"/>
<dbReference type="PANTHER" id="PTHR33515">
    <property type="entry name" value="RIBOSOME-BINDING FACTOR A, CHLOROPLASTIC-RELATED"/>
    <property type="match status" value="1"/>
</dbReference>
<dbReference type="KEGG" id="lau:G293_02475"/>
<evidence type="ECO:0000313" key="4">
    <source>
        <dbReference type="Proteomes" id="UP000035503"/>
    </source>
</evidence>
<comment type="subcellular location">
    <subcellularLocation>
        <location evidence="2">Cytoplasm</location>
    </subcellularLocation>
</comment>
<dbReference type="PANTHER" id="PTHR33515:SF1">
    <property type="entry name" value="RIBOSOME-BINDING FACTOR A, CHLOROPLASTIC-RELATED"/>
    <property type="match status" value="1"/>
</dbReference>
<dbReference type="PATRIC" id="fig|1277257.4.peg.534"/>
<dbReference type="InterPro" id="IPR023799">
    <property type="entry name" value="RbfA_dom_sf"/>
</dbReference>
<protein>
    <recommendedName>
        <fullName evidence="2">Ribosome-binding factor A</fullName>
    </recommendedName>
</protein>
<sequence length="126" mass="14560">MKNRGSSPSRRALRVGEEVRSALMWVIFKNEFQDPLINRDVISISEVCMSADLKVATVYVSLPPDVSSDMTISALNRNTKFIRCRVSRSLRTLRYVPEFRFRYDTSLQNYWKLDALMCSQKIADGM</sequence>
<dbReference type="InterPro" id="IPR020053">
    <property type="entry name" value="Ribosome-bd_factorA_CS"/>
</dbReference>
<dbReference type="SUPFAM" id="SSF89919">
    <property type="entry name" value="Ribosome-binding factor A, RbfA"/>
    <property type="match status" value="1"/>
</dbReference>
<evidence type="ECO:0000313" key="3">
    <source>
        <dbReference type="EMBL" id="AKK20127.1"/>
    </source>
</evidence>
<keyword evidence="1 2" id="KW-0690">Ribosome biogenesis</keyword>
<comment type="subunit">
    <text evidence="2">Monomer. Binds 30S ribosomal subunits, but not 50S ribosomal subunits or 70S ribosomes.</text>
</comment>
<reference evidence="3 4" key="1">
    <citation type="journal article" date="2015" name="Genome Announc.">
        <title>Complete Genome Sequence of 'Candidatus Liberibacter africanus,' a Bacterium Associated with Citrus Huanglongbing.</title>
        <authorList>
            <person name="Lin H."/>
            <person name="Pietersen G."/>
            <person name="Han C."/>
            <person name="Read D.A."/>
            <person name="Lou B."/>
            <person name="Gupta G."/>
            <person name="Civerolo E.L."/>
        </authorList>
    </citation>
    <scope>NUCLEOTIDE SEQUENCE [LARGE SCALE GENOMIC DNA]</scope>
    <source>
        <strain evidence="3 4">PTSAPSY</strain>
    </source>
</reference>
<dbReference type="InterPro" id="IPR015946">
    <property type="entry name" value="KH_dom-like_a/b"/>
</dbReference>
<dbReference type="Proteomes" id="UP000035503">
    <property type="component" value="Chromosome"/>
</dbReference>
<dbReference type="PROSITE" id="PS01319">
    <property type="entry name" value="RBFA"/>
    <property type="match status" value="1"/>
</dbReference>
<dbReference type="RefSeq" id="WP_047264687.1">
    <property type="nucleotide sequence ID" value="NZ_CP004021.1"/>
</dbReference>
<name>A0A0G3I8Q0_LIBAF</name>
<dbReference type="NCBIfam" id="TIGR00082">
    <property type="entry name" value="rbfA"/>
    <property type="match status" value="1"/>
</dbReference>
<dbReference type="GO" id="GO:0030490">
    <property type="term" value="P:maturation of SSU-rRNA"/>
    <property type="evidence" value="ECO:0007669"/>
    <property type="project" value="UniProtKB-UniRule"/>
</dbReference>
<accession>A0A0G3I8Q0</accession>